<reference evidence="1 2" key="1">
    <citation type="submission" date="2019-03" db="EMBL/GenBank/DDBJ databases">
        <title>Subsurface microbial communities from deep shales in Ohio and West Virginia, USA.</title>
        <authorList>
            <person name="Wrighton K."/>
        </authorList>
    </citation>
    <scope>NUCLEOTIDE SEQUENCE [LARGE SCALE GENOMIC DNA]</scope>
    <source>
        <strain evidence="1 2">MSL 6dP</strain>
    </source>
</reference>
<accession>A0A4R8H579</accession>
<dbReference type="PANTHER" id="PTHR12993:SF11">
    <property type="entry name" value="N-ACETYLGLUCOSAMINYL-PHOSPHATIDYLINOSITOL DE-N-ACETYLASE"/>
    <property type="match status" value="1"/>
</dbReference>
<dbReference type="Proteomes" id="UP000295832">
    <property type="component" value="Unassembled WGS sequence"/>
</dbReference>
<keyword evidence="2" id="KW-1185">Reference proteome</keyword>
<dbReference type="SUPFAM" id="SSF102588">
    <property type="entry name" value="LmbE-like"/>
    <property type="match status" value="1"/>
</dbReference>
<dbReference type="RefSeq" id="WP_134115758.1">
    <property type="nucleotide sequence ID" value="NZ_SOEG01000007.1"/>
</dbReference>
<dbReference type="PANTHER" id="PTHR12993">
    <property type="entry name" value="N-ACETYLGLUCOSAMINYL-PHOSPHATIDYLINOSITOL DE-N-ACETYLASE-RELATED"/>
    <property type="match status" value="1"/>
</dbReference>
<dbReference type="GO" id="GO:0016811">
    <property type="term" value="F:hydrolase activity, acting on carbon-nitrogen (but not peptide) bonds, in linear amides"/>
    <property type="evidence" value="ECO:0007669"/>
    <property type="project" value="TreeGrafter"/>
</dbReference>
<name>A0A4R8H579_9FIRM</name>
<dbReference type="AlphaFoldDB" id="A0A4R8H579"/>
<evidence type="ECO:0000313" key="1">
    <source>
        <dbReference type="EMBL" id="TDX52309.1"/>
    </source>
</evidence>
<gene>
    <name evidence="1" type="ORF">C7959_10716</name>
</gene>
<dbReference type="InterPro" id="IPR024078">
    <property type="entry name" value="LmbE-like_dom_sf"/>
</dbReference>
<organism evidence="1 2">
    <name type="scientific">Orenia marismortui</name>
    <dbReference type="NCBI Taxonomy" id="46469"/>
    <lineage>
        <taxon>Bacteria</taxon>
        <taxon>Bacillati</taxon>
        <taxon>Bacillota</taxon>
        <taxon>Clostridia</taxon>
        <taxon>Halanaerobiales</taxon>
        <taxon>Halobacteroidaceae</taxon>
        <taxon>Orenia</taxon>
    </lineage>
</organism>
<protein>
    <submittedName>
        <fullName evidence="1">LmbE family N-acetylglucosaminyl deacetylase</fullName>
    </submittedName>
</protein>
<dbReference type="EMBL" id="SOEG01000007">
    <property type="protein sequence ID" value="TDX52309.1"/>
    <property type="molecule type" value="Genomic_DNA"/>
</dbReference>
<dbReference type="Pfam" id="PF02585">
    <property type="entry name" value="PIG-L"/>
    <property type="match status" value="1"/>
</dbReference>
<comment type="caution">
    <text evidence="1">The sequence shown here is derived from an EMBL/GenBank/DDBJ whole genome shotgun (WGS) entry which is preliminary data.</text>
</comment>
<dbReference type="Gene3D" id="3.40.50.10320">
    <property type="entry name" value="LmbE-like"/>
    <property type="match status" value="1"/>
</dbReference>
<dbReference type="InterPro" id="IPR003737">
    <property type="entry name" value="GlcNAc_PI_deacetylase-related"/>
</dbReference>
<evidence type="ECO:0000313" key="2">
    <source>
        <dbReference type="Proteomes" id="UP000295832"/>
    </source>
</evidence>
<sequence length="414" mass="48918">MKRDLIFLLLLFMIIINSPIILAQKVLVVAPHPDDEILGVGGSIYEHLALGDQVKVIIMTNGDGYLLAEKLFHRSLFSSSDDLIKFGNTRREESIKALKVMGLAKTDLVFLNFPDGYLKDILFHTIRDPYFVVKLKTSHSPYSGFKVDYSQHELISRLEKIIKTYDPDLIYTPHLEDRHSDHWVTSLIVDLILSKNKLNIPQYQYLVHWPNYPQTLKLDKNLQLIEPSELGDKYNWISRSLTDRVINLKELALNEFKTQRLISRFLDSFLRKNELFAINHTRYIVENPNLRHFKEIILKDIKALEKNNFKKARTKIKELSLYNTKDKLYIKIKTTSLRNNKIVFYLLTPQQNNLIHKFSYNLNNNQWEQLNDNLYLQINKERFNYRDNIIVSTFLYGQRKILDRTGWYNIKLLK</sequence>
<proteinExistence type="predicted"/>
<dbReference type="STRING" id="926561.GCA_000379025_01333"/>